<proteinExistence type="predicted"/>
<evidence type="ECO:0000313" key="2">
    <source>
        <dbReference type="Proteomes" id="UP000001844"/>
    </source>
</evidence>
<reference evidence="2" key="1">
    <citation type="submission" date="2010-04" db="EMBL/GenBank/DDBJ databases">
        <title>Complete genome sequence of Nitrosococcus halophilus Nc4, a salt-adapted, aerobic obligate ammonia-oxidizing sulfur purple bacterium.</title>
        <authorList>
            <consortium name="US DOE Joint Genome Institute"/>
            <person name="Campbell M.A."/>
            <person name="Malfatti S.A."/>
            <person name="Chain P.S.G."/>
            <person name="Heidelberg J.F."/>
            <person name="Ward B.B."/>
            <person name="Klotz M.G."/>
        </authorList>
    </citation>
    <scope>NUCLEOTIDE SEQUENCE [LARGE SCALE GENOMIC DNA]</scope>
    <source>
        <strain evidence="2">Nc4</strain>
    </source>
</reference>
<dbReference type="AlphaFoldDB" id="D5C2X1"/>
<protein>
    <submittedName>
        <fullName evidence="1">Uncharacterized protein</fullName>
    </submittedName>
</protein>
<gene>
    <name evidence="1" type="ordered locus">Nhal_3780</name>
</gene>
<organism evidence="1 2">
    <name type="scientific">Nitrosococcus halophilus (strain Nc4)</name>
    <dbReference type="NCBI Taxonomy" id="472759"/>
    <lineage>
        <taxon>Bacteria</taxon>
        <taxon>Pseudomonadati</taxon>
        <taxon>Pseudomonadota</taxon>
        <taxon>Gammaproteobacteria</taxon>
        <taxon>Chromatiales</taxon>
        <taxon>Chromatiaceae</taxon>
        <taxon>Nitrosococcus</taxon>
    </lineage>
</organism>
<keyword evidence="2" id="KW-1185">Reference proteome</keyword>
<accession>D5C2X1</accession>
<dbReference type="Proteomes" id="UP000001844">
    <property type="component" value="Chromosome"/>
</dbReference>
<dbReference type="HOGENOM" id="CLU_1453024_0_0_6"/>
<dbReference type="EMBL" id="CP001798">
    <property type="protein sequence ID" value="ADE16796.1"/>
    <property type="molecule type" value="Genomic_DNA"/>
</dbReference>
<sequence>MLTSLFVIVACTEDSTKKTLSVHDAEKLLTEKLIFEPVLAYFDVQEFIHKSALPKLKESLTPLKNKGFITYQQFESQQNSDYFYVLINMTEKGKKYAAGIKKVYEKGIFIEVKSCEKKLMQVTEIQQRRNSENKWAIVRYEWVYDKLTPFSYLSPKCQEKGAVHTGNYTFTLDDDGWKIGEPVIDF</sequence>
<evidence type="ECO:0000313" key="1">
    <source>
        <dbReference type="EMBL" id="ADE16796.1"/>
    </source>
</evidence>
<dbReference type="KEGG" id="nhl:Nhal_3780"/>
<name>D5C2X1_NITHN</name>